<keyword evidence="3" id="KW-1185">Reference proteome</keyword>
<evidence type="ECO:0000313" key="2">
    <source>
        <dbReference type="EMBL" id="RNG30445.1"/>
    </source>
</evidence>
<organism evidence="2 3">
    <name type="scientific">Streptomyces botrytidirepellens</name>
    <dbReference type="NCBI Taxonomy" id="2486417"/>
    <lineage>
        <taxon>Bacteria</taxon>
        <taxon>Bacillati</taxon>
        <taxon>Actinomycetota</taxon>
        <taxon>Actinomycetes</taxon>
        <taxon>Kitasatosporales</taxon>
        <taxon>Streptomycetaceae</taxon>
        <taxon>Streptomyces</taxon>
    </lineage>
</organism>
<feature type="region of interest" description="Disordered" evidence="1">
    <location>
        <begin position="1"/>
        <end position="33"/>
    </location>
</feature>
<dbReference type="Proteomes" id="UP000275401">
    <property type="component" value="Unassembled WGS sequence"/>
</dbReference>
<evidence type="ECO:0000313" key="3">
    <source>
        <dbReference type="Proteomes" id="UP000275401"/>
    </source>
</evidence>
<name>A0A3M8WPD3_9ACTN</name>
<accession>A0A3M8WPD3</accession>
<protein>
    <submittedName>
        <fullName evidence="2">Uncharacterized protein</fullName>
    </submittedName>
</protein>
<comment type="caution">
    <text evidence="2">The sequence shown here is derived from an EMBL/GenBank/DDBJ whole genome shotgun (WGS) entry which is preliminary data.</text>
</comment>
<reference evidence="2 3" key="1">
    <citation type="submission" date="2018-11" db="EMBL/GenBank/DDBJ databases">
        <title>The Potential of Streptomyces as Biocontrol Agents against the Tomato grey mould, Botrytis cinerea (Gray mold) Frontiers in Microbiology.</title>
        <authorList>
            <person name="Li D."/>
        </authorList>
    </citation>
    <scope>NUCLEOTIDE SEQUENCE [LARGE SCALE GENOMIC DNA]</scope>
    <source>
        <strain evidence="2 3">NEAU-LD23</strain>
    </source>
</reference>
<feature type="compositionally biased region" description="Basic residues" evidence="1">
    <location>
        <begin position="1"/>
        <end position="11"/>
    </location>
</feature>
<dbReference type="EMBL" id="RIBZ01000138">
    <property type="protein sequence ID" value="RNG30445.1"/>
    <property type="molecule type" value="Genomic_DNA"/>
</dbReference>
<proteinExistence type="predicted"/>
<evidence type="ECO:0000256" key="1">
    <source>
        <dbReference type="SAM" id="MobiDB-lite"/>
    </source>
</evidence>
<sequence>MGRRKPTRTRRPRQDGATTGARERTPGDLFPPGTSIQMLADSTARAHTAAMSEGMAHRPSLTALRAGRVVAVAHTRPLYTGEDAEKGIADLSLLASAAAADCIVLSWETCDVKIACNIPLDVPAEALNILIAGEDGEYMHVEFPYTSHPVAARNRTGLQGFRPQWRTPIQSTNNPLLRPIQRAVEQSFTQRAAIAPSGLEATIVWMEAHGYTVNLIDSRPPAETE</sequence>
<dbReference type="AlphaFoldDB" id="A0A3M8WPD3"/>
<gene>
    <name evidence="2" type="ORF">EEJ42_10465</name>
</gene>